<dbReference type="EMBL" id="JXUW01000004">
    <property type="protein sequence ID" value="KJE77539.1"/>
    <property type="molecule type" value="Genomic_DNA"/>
</dbReference>
<dbReference type="InterPro" id="IPR013786">
    <property type="entry name" value="AcylCoA_DH/ox_N"/>
</dbReference>
<dbReference type="InterPro" id="IPR006089">
    <property type="entry name" value="Acyl-CoA_DH_CS"/>
</dbReference>
<dbReference type="Pfam" id="PF02771">
    <property type="entry name" value="Acyl-CoA_dh_N"/>
    <property type="match status" value="1"/>
</dbReference>
<dbReference type="PROSITE" id="PS00073">
    <property type="entry name" value="ACYL_COA_DH_2"/>
    <property type="match status" value="1"/>
</dbReference>
<evidence type="ECO:0000256" key="6">
    <source>
        <dbReference type="RuleBase" id="RU362125"/>
    </source>
</evidence>
<keyword evidence="3 6" id="KW-0285">Flavoprotein</keyword>
<dbReference type="InterPro" id="IPR009100">
    <property type="entry name" value="AcylCoA_DH/oxidase_NM_dom_sf"/>
</dbReference>
<evidence type="ECO:0000256" key="4">
    <source>
        <dbReference type="ARBA" id="ARBA00022827"/>
    </source>
</evidence>
<evidence type="ECO:0000313" key="10">
    <source>
        <dbReference type="EMBL" id="KJE77539.1"/>
    </source>
</evidence>
<dbReference type="EC" id="1.3.99.-" evidence="10"/>
<evidence type="ECO:0000313" key="11">
    <source>
        <dbReference type="Proteomes" id="UP000032336"/>
    </source>
</evidence>
<reference evidence="10 11" key="1">
    <citation type="submission" date="2015-01" db="EMBL/GenBank/DDBJ databases">
        <title>Draft genome of the acidophilic iron oxidizer Ferrimicrobium acidiphilum strain T23.</title>
        <authorList>
            <person name="Poehlein A."/>
            <person name="Eisen S."/>
            <person name="Schloemann M."/>
            <person name="Johnson B.D."/>
            <person name="Daniel R."/>
            <person name="Muehling M."/>
        </authorList>
    </citation>
    <scope>NUCLEOTIDE SEQUENCE [LARGE SCALE GENOMIC DNA]</scope>
    <source>
        <strain evidence="10 11">T23</strain>
    </source>
</reference>
<dbReference type="PANTHER" id="PTHR43884">
    <property type="entry name" value="ACYL-COA DEHYDROGENASE"/>
    <property type="match status" value="1"/>
</dbReference>
<dbReference type="Pfam" id="PF00441">
    <property type="entry name" value="Acyl-CoA_dh_1"/>
    <property type="match status" value="1"/>
</dbReference>
<dbReference type="Gene3D" id="2.40.110.10">
    <property type="entry name" value="Butyryl-CoA Dehydrogenase, subunit A, domain 2"/>
    <property type="match status" value="1"/>
</dbReference>
<dbReference type="Gene3D" id="1.20.140.10">
    <property type="entry name" value="Butyryl-CoA Dehydrogenase, subunit A, domain 3"/>
    <property type="match status" value="1"/>
</dbReference>
<evidence type="ECO:0000256" key="2">
    <source>
        <dbReference type="ARBA" id="ARBA00009347"/>
    </source>
</evidence>
<dbReference type="PANTHER" id="PTHR43884:SF25">
    <property type="entry name" value="ACYL-COA DEHYDROGENASE YDBM-RELATED"/>
    <property type="match status" value="1"/>
</dbReference>
<keyword evidence="5 6" id="KW-0560">Oxidoreductase</keyword>
<evidence type="ECO:0000259" key="7">
    <source>
        <dbReference type="Pfam" id="PF00441"/>
    </source>
</evidence>
<evidence type="ECO:0000259" key="9">
    <source>
        <dbReference type="Pfam" id="PF02771"/>
    </source>
</evidence>
<dbReference type="Pfam" id="PF02770">
    <property type="entry name" value="Acyl-CoA_dh_M"/>
    <property type="match status" value="1"/>
</dbReference>
<comment type="caution">
    <text evidence="10">The sequence shown here is derived from an EMBL/GenBank/DDBJ whole genome shotgun (WGS) entry which is preliminary data.</text>
</comment>
<dbReference type="eggNOG" id="COG1960">
    <property type="taxonomic scope" value="Bacteria"/>
</dbReference>
<dbReference type="PATRIC" id="fig|1121877.4.peg.691"/>
<evidence type="ECO:0000256" key="1">
    <source>
        <dbReference type="ARBA" id="ARBA00001974"/>
    </source>
</evidence>
<proteinExistence type="inferred from homology"/>
<sequence length="519" mass="55890">MTDTFFSHVRAAHGVLSDQIRERISLLETSGRLEAEQLESYQLSLSASALLAIPIMIDYANYGKQEQAIATLYCMQTLRETAASLLAAGLVDPSSVTALFTTEFQPSDELMGMVALDPGPSHLGEDLELVAETFRRVALDKIAPVADDIHRQNLDIPESILDQLAQLGAFGLSIPEQFGGSSNESVDDLIAMLVATEELSRASLGAGGSLITRPEILAKALLAGGTEEQKQRFLPALASGELMGAVAVTEPDYGSDVAHITTTATPVNGGWRINGTKTWCTFAGRAEILAVLARTDPDRSLGHRGLSLFFVDKTRSAGESFRHESNQGIIEGRAIPTLGYRGMHSFEVSFDNVFVPTSQLIGESSGLGRGFYLQMAGFENGRIQTAARAVGVMGAAYDAARAYATTRSVFGQPLISYQLSKAKLAKMAATLQASRQLTYATARLLAQHQGSLEASMAKAYTCRTAEWVTREGMQLHGGMGYAEEYAISRYFVDARVLSIFEGAEETLALKVIARGLARR</sequence>
<dbReference type="GO" id="GO:0050660">
    <property type="term" value="F:flavin adenine dinucleotide binding"/>
    <property type="evidence" value="ECO:0007669"/>
    <property type="project" value="InterPro"/>
</dbReference>
<dbReference type="GeneID" id="78371954"/>
<dbReference type="InterPro" id="IPR009075">
    <property type="entry name" value="AcylCo_DH/oxidase_C"/>
</dbReference>
<gene>
    <name evidence="10" type="primary">mmgC2</name>
    <name evidence="10" type="ORF">FEAC_06480</name>
</gene>
<comment type="cofactor">
    <cofactor evidence="1 6">
        <name>FAD</name>
        <dbReference type="ChEBI" id="CHEBI:57692"/>
    </cofactor>
</comment>
<dbReference type="OrthoDB" id="9770681at2"/>
<dbReference type="SUPFAM" id="SSF56645">
    <property type="entry name" value="Acyl-CoA dehydrogenase NM domain-like"/>
    <property type="match status" value="1"/>
</dbReference>
<evidence type="ECO:0000259" key="8">
    <source>
        <dbReference type="Pfam" id="PF02770"/>
    </source>
</evidence>
<name>A0A0D8FX33_9ACTN</name>
<protein>
    <submittedName>
        <fullName evidence="10">Acyl-CoA dehydrogenase</fullName>
        <ecNumber evidence="10">1.3.99.-</ecNumber>
    </submittedName>
</protein>
<dbReference type="SUPFAM" id="SSF47203">
    <property type="entry name" value="Acyl-CoA dehydrogenase C-terminal domain-like"/>
    <property type="match status" value="1"/>
</dbReference>
<organism evidence="10 11">
    <name type="scientific">Ferrimicrobium acidiphilum DSM 19497</name>
    <dbReference type="NCBI Taxonomy" id="1121877"/>
    <lineage>
        <taxon>Bacteria</taxon>
        <taxon>Bacillati</taxon>
        <taxon>Actinomycetota</taxon>
        <taxon>Acidimicrobiia</taxon>
        <taxon>Acidimicrobiales</taxon>
        <taxon>Acidimicrobiaceae</taxon>
        <taxon>Ferrimicrobium</taxon>
    </lineage>
</organism>
<accession>A0A0D8FX33</accession>
<dbReference type="InterPro" id="IPR006091">
    <property type="entry name" value="Acyl-CoA_Oxase/DH_mid-dom"/>
</dbReference>
<comment type="similarity">
    <text evidence="2 6">Belongs to the acyl-CoA dehydrogenase family.</text>
</comment>
<dbReference type="AlphaFoldDB" id="A0A0D8FX33"/>
<dbReference type="CDD" id="cd00567">
    <property type="entry name" value="ACAD"/>
    <property type="match status" value="1"/>
</dbReference>
<feature type="domain" description="Acyl-CoA oxidase/dehydrogenase middle" evidence="8">
    <location>
        <begin position="245"/>
        <end position="353"/>
    </location>
</feature>
<dbReference type="STRING" id="1121877.FEAC_06480"/>
<feature type="domain" description="Acyl-CoA dehydrogenase/oxidase C-terminal" evidence="7">
    <location>
        <begin position="368"/>
        <end position="516"/>
    </location>
</feature>
<evidence type="ECO:0000256" key="3">
    <source>
        <dbReference type="ARBA" id="ARBA00022630"/>
    </source>
</evidence>
<dbReference type="Proteomes" id="UP000032336">
    <property type="component" value="Unassembled WGS sequence"/>
</dbReference>
<keyword evidence="11" id="KW-1185">Reference proteome</keyword>
<dbReference type="InterPro" id="IPR046373">
    <property type="entry name" value="Acyl-CoA_Oxase/DH_mid-dom_sf"/>
</dbReference>
<dbReference type="RefSeq" id="WP_035388584.1">
    <property type="nucleotide sequence ID" value="NZ_JQKF01000003.1"/>
</dbReference>
<keyword evidence="4 6" id="KW-0274">FAD</keyword>
<evidence type="ECO:0000256" key="5">
    <source>
        <dbReference type="ARBA" id="ARBA00023002"/>
    </source>
</evidence>
<dbReference type="InterPro" id="IPR036250">
    <property type="entry name" value="AcylCo_DH-like_C"/>
</dbReference>
<dbReference type="Gene3D" id="1.10.540.10">
    <property type="entry name" value="Acyl-CoA dehydrogenase/oxidase, N-terminal domain"/>
    <property type="match status" value="1"/>
</dbReference>
<dbReference type="InterPro" id="IPR037069">
    <property type="entry name" value="AcylCoA_DH/ox_N_sf"/>
</dbReference>
<feature type="domain" description="Acyl-CoA dehydrogenase/oxidase N-terminal" evidence="9">
    <location>
        <begin position="125"/>
        <end position="241"/>
    </location>
</feature>
<dbReference type="GO" id="GO:0003995">
    <property type="term" value="F:acyl-CoA dehydrogenase activity"/>
    <property type="evidence" value="ECO:0007669"/>
    <property type="project" value="InterPro"/>
</dbReference>